<dbReference type="EMBL" id="BDGG01000020">
    <property type="protein sequence ID" value="GAV09000.1"/>
    <property type="molecule type" value="Genomic_DNA"/>
</dbReference>
<evidence type="ECO:0000313" key="2">
    <source>
        <dbReference type="Proteomes" id="UP000186922"/>
    </source>
</evidence>
<name>A0A1D1W6E8_RAMVA</name>
<proteinExistence type="predicted"/>
<gene>
    <name evidence="1" type="primary">RvY_18610-1</name>
    <name evidence="1" type="synonym">RvY_18610.1</name>
    <name evidence="1" type="ORF">RvY_18610</name>
</gene>
<feature type="non-terminal residue" evidence="1">
    <location>
        <position position="57"/>
    </location>
</feature>
<dbReference type="Proteomes" id="UP000186922">
    <property type="component" value="Unassembled WGS sequence"/>
</dbReference>
<comment type="caution">
    <text evidence="1">The sequence shown here is derived from an EMBL/GenBank/DDBJ whole genome shotgun (WGS) entry which is preliminary data.</text>
</comment>
<keyword evidence="2" id="KW-1185">Reference proteome</keyword>
<protein>
    <submittedName>
        <fullName evidence="1">Uncharacterized protein</fullName>
    </submittedName>
</protein>
<reference evidence="1 2" key="1">
    <citation type="journal article" date="2016" name="Nat. Commun.">
        <title>Extremotolerant tardigrade genome and improved radiotolerance of human cultured cells by tardigrade-unique protein.</title>
        <authorList>
            <person name="Hashimoto T."/>
            <person name="Horikawa D.D."/>
            <person name="Saito Y."/>
            <person name="Kuwahara H."/>
            <person name="Kozuka-Hata H."/>
            <person name="Shin-I T."/>
            <person name="Minakuchi Y."/>
            <person name="Ohishi K."/>
            <person name="Motoyama A."/>
            <person name="Aizu T."/>
            <person name="Enomoto A."/>
            <person name="Kondo K."/>
            <person name="Tanaka S."/>
            <person name="Hara Y."/>
            <person name="Koshikawa S."/>
            <person name="Sagara H."/>
            <person name="Miura T."/>
            <person name="Yokobori S."/>
            <person name="Miyagawa K."/>
            <person name="Suzuki Y."/>
            <person name="Kubo T."/>
            <person name="Oyama M."/>
            <person name="Kohara Y."/>
            <person name="Fujiyama A."/>
            <person name="Arakawa K."/>
            <person name="Katayama T."/>
            <person name="Toyoda A."/>
            <person name="Kunieda T."/>
        </authorList>
    </citation>
    <scope>NUCLEOTIDE SEQUENCE [LARGE SCALE GENOMIC DNA]</scope>
    <source>
        <strain evidence="1 2">YOKOZUNA-1</strain>
    </source>
</reference>
<evidence type="ECO:0000313" key="1">
    <source>
        <dbReference type="EMBL" id="GAV09000.1"/>
    </source>
</evidence>
<sequence>MVTSCVRQFAHIAFLIMHENITLKQMIAALVFRAILVASRDFFSAHRALCTALLHPR</sequence>
<organism evidence="1 2">
    <name type="scientific">Ramazzottius varieornatus</name>
    <name type="common">Water bear</name>
    <name type="synonym">Tardigrade</name>
    <dbReference type="NCBI Taxonomy" id="947166"/>
    <lineage>
        <taxon>Eukaryota</taxon>
        <taxon>Metazoa</taxon>
        <taxon>Ecdysozoa</taxon>
        <taxon>Tardigrada</taxon>
        <taxon>Eutardigrada</taxon>
        <taxon>Parachela</taxon>
        <taxon>Hypsibioidea</taxon>
        <taxon>Ramazzottiidae</taxon>
        <taxon>Ramazzottius</taxon>
    </lineage>
</organism>
<accession>A0A1D1W6E8</accession>
<dbReference type="AlphaFoldDB" id="A0A1D1W6E8"/>